<dbReference type="EMBL" id="JBHTMB010000012">
    <property type="protein sequence ID" value="MFD1232042.1"/>
    <property type="molecule type" value="Genomic_DNA"/>
</dbReference>
<feature type="region of interest" description="Disordered" evidence="1">
    <location>
        <begin position="68"/>
        <end position="124"/>
    </location>
</feature>
<dbReference type="RefSeq" id="WP_346091012.1">
    <property type="nucleotide sequence ID" value="NZ_BAABKS010000017.1"/>
</dbReference>
<proteinExistence type="predicted"/>
<accession>A0ABW3VA76</accession>
<keyword evidence="3" id="KW-1185">Reference proteome</keyword>
<feature type="compositionally biased region" description="Low complexity" evidence="1">
    <location>
        <begin position="103"/>
        <end position="124"/>
    </location>
</feature>
<name>A0ABW3VA76_9PSEU</name>
<organism evidence="2 3">
    <name type="scientific">Pseudonocardia benzenivorans</name>
    <dbReference type="NCBI Taxonomy" id="228005"/>
    <lineage>
        <taxon>Bacteria</taxon>
        <taxon>Bacillati</taxon>
        <taxon>Actinomycetota</taxon>
        <taxon>Actinomycetes</taxon>
        <taxon>Pseudonocardiales</taxon>
        <taxon>Pseudonocardiaceae</taxon>
        <taxon>Pseudonocardia</taxon>
    </lineage>
</organism>
<reference evidence="3" key="1">
    <citation type="journal article" date="2019" name="Int. J. Syst. Evol. Microbiol.">
        <title>The Global Catalogue of Microorganisms (GCM) 10K type strain sequencing project: providing services to taxonomists for standard genome sequencing and annotation.</title>
        <authorList>
            <consortium name="The Broad Institute Genomics Platform"/>
            <consortium name="The Broad Institute Genome Sequencing Center for Infectious Disease"/>
            <person name="Wu L."/>
            <person name="Ma J."/>
        </authorList>
    </citation>
    <scope>NUCLEOTIDE SEQUENCE [LARGE SCALE GENOMIC DNA]</scope>
    <source>
        <strain evidence="3">CCUG 49018</strain>
    </source>
</reference>
<feature type="compositionally biased region" description="Low complexity" evidence="1">
    <location>
        <begin position="75"/>
        <end position="89"/>
    </location>
</feature>
<gene>
    <name evidence="2" type="ORF">ACFQ34_01980</name>
</gene>
<evidence type="ECO:0000256" key="1">
    <source>
        <dbReference type="SAM" id="MobiDB-lite"/>
    </source>
</evidence>
<evidence type="ECO:0000313" key="3">
    <source>
        <dbReference type="Proteomes" id="UP001597182"/>
    </source>
</evidence>
<evidence type="ECO:0000313" key="2">
    <source>
        <dbReference type="EMBL" id="MFD1232042.1"/>
    </source>
</evidence>
<comment type="caution">
    <text evidence="2">The sequence shown here is derived from an EMBL/GenBank/DDBJ whole genome shotgun (WGS) entry which is preliminary data.</text>
</comment>
<protein>
    <submittedName>
        <fullName evidence="2">Uncharacterized protein</fullName>
    </submittedName>
</protein>
<sequence length="124" mass="13297">MADGLADYGRALDLAASDIVAAFLDHPDDRPRAERAAREVTVWLAGLFGRDAVRDLAERLAAEICDSLRERGLSGEPEAPGPARGPEWPTAHDVRRARPATDRLPPGSPSRGPGRPAVGRRGTR</sequence>
<dbReference type="Proteomes" id="UP001597182">
    <property type="component" value="Unassembled WGS sequence"/>
</dbReference>
<feature type="compositionally biased region" description="Basic and acidic residues" evidence="1">
    <location>
        <begin position="90"/>
        <end position="101"/>
    </location>
</feature>